<dbReference type="CDD" id="cd03261">
    <property type="entry name" value="ABC_Org_Solvent_Resistant"/>
    <property type="match status" value="1"/>
</dbReference>
<dbReference type="EMBL" id="LUKF01000001">
    <property type="protein sequence ID" value="KYG70437.1"/>
    <property type="molecule type" value="Genomic_DNA"/>
</dbReference>
<gene>
    <name evidence="5" type="ORF">AZI85_00335</name>
</gene>
<dbReference type="PANTHER" id="PTHR43023">
    <property type="entry name" value="PROTEIN TRIGALACTOSYLDIACYLGLYCEROL 3, CHLOROPLASTIC"/>
    <property type="match status" value="1"/>
</dbReference>
<accession>A0A150WV83</accession>
<organism evidence="5 6">
    <name type="scientific">Bdellovibrio bacteriovorus</name>
    <dbReference type="NCBI Taxonomy" id="959"/>
    <lineage>
        <taxon>Bacteria</taxon>
        <taxon>Pseudomonadati</taxon>
        <taxon>Bdellovibrionota</taxon>
        <taxon>Bdellovibrionia</taxon>
        <taxon>Bdellovibrionales</taxon>
        <taxon>Pseudobdellovibrionaceae</taxon>
        <taxon>Bdellovibrio</taxon>
    </lineage>
</organism>
<keyword evidence="1" id="KW-0813">Transport</keyword>
<dbReference type="AlphaFoldDB" id="A0A150WV83"/>
<feature type="domain" description="ABC transporter" evidence="4">
    <location>
        <begin position="9"/>
        <end position="244"/>
    </location>
</feature>
<reference evidence="5 6" key="1">
    <citation type="submission" date="2016-03" db="EMBL/GenBank/DDBJ databases">
        <authorList>
            <person name="Ploux O."/>
        </authorList>
    </citation>
    <scope>NUCLEOTIDE SEQUENCE [LARGE SCALE GENOMIC DNA]</scope>
    <source>
        <strain evidence="5 6">BER2</strain>
    </source>
</reference>
<dbReference type="InterPro" id="IPR027417">
    <property type="entry name" value="P-loop_NTPase"/>
</dbReference>
<sequence>MSESKKGFIEVVNFHKSFGPKKIHSGVSFYVRKGECLGLIGGSGTGKSVLLRSLVGLEKPDQGQILIDGVDIARMRERELNEIRKKVAYAFQGGALFDSMSVYENLAYPLREHFNLNEKEIAEKIREQLAEFGLAGSEHLLPGNISGGMQKRVGLARAMMMHPEVVLYDEPTAGLDPYNTKRIQESILALKAKGVTSILVTHDMPTVYAVCDKVALLQHGKIGEQYTIEKLKEAPDSGAMSQFINGESA</sequence>
<evidence type="ECO:0000256" key="1">
    <source>
        <dbReference type="ARBA" id="ARBA00022448"/>
    </source>
</evidence>
<evidence type="ECO:0000256" key="2">
    <source>
        <dbReference type="ARBA" id="ARBA00022741"/>
    </source>
</evidence>
<evidence type="ECO:0000313" key="6">
    <source>
        <dbReference type="Proteomes" id="UP000075391"/>
    </source>
</evidence>
<dbReference type="PANTHER" id="PTHR43023:SF6">
    <property type="entry name" value="INTERMEMBRANE PHOSPHOLIPID TRANSPORT SYSTEM ATP-BINDING PROTEIN MLAF"/>
    <property type="match status" value="1"/>
</dbReference>
<dbReference type="InterPro" id="IPR003439">
    <property type="entry name" value="ABC_transporter-like_ATP-bd"/>
</dbReference>
<dbReference type="Pfam" id="PF00005">
    <property type="entry name" value="ABC_tran"/>
    <property type="match status" value="1"/>
</dbReference>
<dbReference type="InterPro" id="IPR017871">
    <property type="entry name" value="ABC_transporter-like_CS"/>
</dbReference>
<evidence type="ECO:0000313" key="5">
    <source>
        <dbReference type="EMBL" id="KYG70437.1"/>
    </source>
</evidence>
<name>A0A150WV83_BDEBC</name>
<dbReference type="SMART" id="SM00382">
    <property type="entry name" value="AAA"/>
    <property type="match status" value="1"/>
</dbReference>
<keyword evidence="3 5" id="KW-0067">ATP-binding</keyword>
<proteinExistence type="predicted"/>
<dbReference type="Gene3D" id="3.40.50.300">
    <property type="entry name" value="P-loop containing nucleotide triphosphate hydrolases"/>
    <property type="match status" value="1"/>
</dbReference>
<protein>
    <submittedName>
        <fullName evidence="5">ABC transporter ATP-binding protein</fullName>
    </submittedName>
</protein>
<dbReference type="PROSITE" id="PS00211">
    <property type="entry name" value="ABC_TRANSPORTER_1"/>
    <property type="match status" value="1"/>
</dbReference>
<evidence type="ECO:0000259" key="4">
    <source>
        <dbReference type="PROSITE" id="PS50893"/>
    </source>
</evidence>
<keyword evidence="2" id="KW-0547">Nucleotide-binding</keyword>
<dbReference type="RefSeq" id="WP_063242222.1">
    <property type="nucleotide sequence ID" value="NZ_LUKF01000001.1"/>
</dbReference>
<dbReference type="InterPro" id="IPR003593">
    <property type="entry name" value="AAA+_ATPase"/>
</dbReference>
<dbReference type="PROSITE" id="PS50893">
    <property type="entry name" value="ABC_TRANSPORTER_2"/>
    <property type="match status" value="1"/>
</dbReference>
<dbReference type="GO" id="GO:0016887">
    <property type="term" value="F:ATP hydrolysis activity"/>
    <property type="evidence" value="ECO:0007669"/>
    <property type="project" value="InterPro"/>
</dbReference>
<dbReference type="SUPFAM" id="SSF52540">
    <property type="entry name" value="P-loop containing nucleoside triphosphate hydrolases"/>
    <property type="match status" value="1"/>
</dbReference>
<dbReference type="OrthoDB" id="5290734at2"/>
<dbReference type="Proteomes" id="UP000075391">
    <property type="component" value="Unassembled WGS sequence"/>
</dbReference>
<evidence type="ECO:0000256" key="3">
    <source>
        <dbReference type="ARBA" id="ARBA00022840"/>
    </source>
</evidence>
<dbReference type="GO" id="GO:0005524">
    <property type="term" value="F:ATP binding"/>
    <property type="evidence" value="ECO:0007669"/>
    <property type="project" value="UniProtKB-KW"/>
</dbReference>
<comment type="caution">
    <text evidence="5">The sequence shown here is derived from an EMBL/GenBank/DDBJ whole genome shotgun (WGS) entry which is preliminary data.</text>
</comment>